<gene>
    <name evidence="2" type="ORF">KL86DPRO_11358</name>
</gene>
<accession>A0A212JFN5</accession>
<dbReference type="PROSITE" id="PS51257">
    <property type="entry name" value="PROKAR_LIPOPROTEIN"/>
    <property type="match status" value="1"/>
</dbReference>
<protein>
    <recommendedName>
        <fullName evidence="3">Lipoprotein</fullName>
    </recommendedName>
</protein>
<name>A0A212JFN5_9DELT</name>
<sequence length="136" mass="15121">MKRSVLFPLVVLMVCLCAVSVGCKKRTAAIEDIYNTNLSTYGKLTANQVHDAIIRGGSNAGWAMKDEKPGLVVATLSQREHGVTVEIPYTAKEYTIHYRSSVNMDDDGTGQIHRNYPNWINRLSRAINAELAQIKK</sequence>
<feature type="signal peptide" evidence="1">
    <location>
        <begin position="1"/>
        <end position="20"/>
    </location>
</feature>
<proteinExistence type="predicted"/>
<evidence type="ECO:0000256" key="1">
    <source>
        <dbReference type="SAM" id="SignalP"/>
    </source>
</evidence>
<evidence type="ECO:0008006" key="3">
    <source>
        <dbReference type="Google" id="ProtNLM"/>
    </source>
</evidence>
<organism evidence="2">
    <name type="scientific">uncultured delta proteobacterium</name>
    <dbReference type="NCBI Taxonomy" id="34034"/>
    <lineage>
        <taxon>Bacteria</taxon>
        <taxon>Deltaproteobacteria</taxon>
        <taxon>environmental samples</taxon>
    </lineage>
</organism>
<evidence type="ECO:0000313" key="2">
    <source>
        <dbReference type="EMBL" id="SBV98256.1"/>
    </source>
</evidence>
<dbReference type="AlphaFoldDB" id="A0A212JFN5"/>
<dbReference type="EMBL" id="FLUQ01000001">
    <property type="protein sequence ID" value="SBV98256.1"/>
    <property type="molecule type" value="Genomic_DNA"/>
</dbReference>
<feature type="chain" id="PRO_5013120902" description="Lipoprotein" evidence="1">
    <location>
        <begin position="21"/>
        <end position="136"/>
    </location>
</feature>
<reference evidence="2" key="1">
    <citation type="submission" date="2016-04" db="EMBL/GenBank/DDBJ databases">
        <authorList>
            <person name="Evans L.H."/>
            <person name="Alamgir A."/>
            <person name="Owens N."/>
            <person name="Weber N.D."/>
            <person name="Virtaneva K."/>
            <person name="Barbian K."/>
            <person name="Babar A."/>
            <person name="Rosenke K."/>
        </authorList>
    </citation>
    <scope>NUCLEOTIDE SEQUENCE</scope>
    <source>
        <strain evidence="2">86</strain>
    </source>
</reference>
<keyword evidence="1" id="KW-0732">Signal</keyword>